<dbReference type="InterPro" id="IPR031571">
    <property type="entry name" value="RcpC_dom"/>
</dbReference>
<reference evidence="3 4" key="1">
    <citation type="submission" date="2016-10" db="EMBL/GenBank/DDBJ databases">
        <authorList>
            <person name="de Groot N.N."/>
        </authorList>
    </citation>
    <scope>NUCLEOTIDE SEQUENCE [LARGE SCALE GENOMIC DNA]</scope>
    <source>
        <strain evidence="3 4">DSM 26915</strain>
    </source>
</reference>
<dbReference type="RefSeq" id="WP_103911840.1">
    <property type="nucleotide sequence ID" value="NZ_FNUZ01000008.1"/>
</dbReference>
<accession>A0A1H6BPG9</accession>
<feature type="compositionally biased region" description="Acidic residues" evidence="1">
    <location>
        <begin position="353"/>
        <end position="368"/>
    </location>
</feature>
<dbReference type="InterPro" id="IPR017592">
    <property type="entry name" value="Pilus_assmbl_Flp-typ_CpaB"/>
</dbReference>
<dbReference type="Pfam" id="PF16976">
    <property type="entry name" value="RcpC"/>
    <property type="match status" value="1"/>
</dbReference>
<dbReference type="InterPro" id="IPR013974">
    <property type="entry name" value="SAF"/>
</dbReference>
<evidence type="ECO:0000256" key="1">
    <source>
        <dbReference type="SAM" id="MobiDB-lite"/>
    </source>
</evidence>
<evidence type="ECO:0000259" key="2">
    <source>
        <dbReference type="SMART" id="SM00858"/>
    </source>
</evidence>
<feature type="domain" description="SAF" evidence="2">
    <location>
        <begin position="66"/>
        <end position="135"/>
    </location>
</feature>
<dbReference type="EMBL" id="FNUZ01000008">
    <property type="protein sequence ID" value="SEG62619.1"/>
    <property type="molecule type" value="Genomic_DNA"/>
</dbReference>
<gene>
    <name evidence="3" type="ORF">SAMN04488045_3685</name>
</gene>
<organism evidence="3 4">
    <name type="scientific">Thalassococcus halodurans</name>
    <dbReference type="NCBI Taxonomy" id="373675"/>
    <lineage>
        <taxon>Bacteria</taxon>
        <taxon>Pseudomonadati</taxon>
        <taxon>Pseudomonadota</taxon>
        <taxon>Alphaproteobacteria</taxon>
        <taxon>Rhodobacterales</taxon>
        <taxon>Roseobacteraceae</taxon>
        <taxon>Thalassococcus</taxon>
    </lineage>
</organism>
<dbReference type="AlphaFoldDB" id="A0A1H6BPG9"/>
<evidence type="ECO:0000313" key="3">
    <source>
        <dbReference type="EMBL" id="SEG62619.1"/>
    </source>
</evidence>
<keyword evidence="4" id="KW-1185">Reference proteome</keyword>
<dbReference type="CDD" id="cd11614">
    <property type="entry name" value="SAF_CpaB_FlgA_like"/>
    <property type="match status" value="1"/>
</dbReference>
<dbReference type="OrthoDB" id="163768at2"/>
<dbReference type="SMART" id="SM00858">
    <property type="entry name" value="SAF"/>
    <property type="match status" value="1"/>
</dbReference>
<sequence>MRFSTILSLLIALLLAGAAVIGTRTYLSSERQDLLASFQQQAAEQAAAAAAAAAEAAAKAEQEPKETIVVAAEAIQFGELISKSTVREIEWSASVRPEGSYRTIEDLVVGEGEQEARYALTTVAVGEPILKTKVTEPGQRAKLSTALMPGMKAVSIRVNDVLGVAGFVLPGDRVDVMLTRSNVVDVLLQGVKVLAIDQIADQRQDNPSVVRTVTFEVSTLEAQKLVLGGTVGTLSLALRNVASTDIEPNERVTINDLNELDVAEDILKANAAKQAAEPDPTLTRIEGIEQMVRELSTGVSEKLEGVEAKLEQEPVIQEVVVEKIVQVAPPVPVRSTVGVIRNGQRNEYKVDKSEEDGGAEEASLDQEIEVQVSQ</sequence>
<protein>
    <submittedName>
        <fullName evidence="3">Pilus assembly protein CpaB</fullName>
    </submittedName>
</protein>
<dbReference type="Proteomes" id="UP000236752">
    <property type="component" value="Unassembled WGS sequence"/>
</dbReference>
<dbReference type="NCBIfam" id="TIGR03177">
    <property type="entry name" value="pilus_cpaB"/>
    <property type="match status" value="1"/>
</dbReference>
<feature type="region of interest" description="Disordered" evidence="1">
    <location>
        <begin position="344"/>
        <end position="374"/>
    </location>
</feature>
<evidence type="ECO:0000313" key="4">
    <source>
        <dbReference type="Proteomes" id="UP000236752"/>
    </source>
</evidence>
<name>A0A1H6BPG9_9RHOB</name>
<proteinExistence type="predicted"/>